<dbReference type="SUPFAM" id="SSF48403">
    <property type="entry name" value="Ankyrin repeat"/>
    <property type="match status" value="1"/>
</dbReference>
<feature type="region of interest" description="Disordered" evidence="1">
    <location>
        <begin position="37"/>
        <end position="74"/>
    </location>
</feature>
<dbReference type="Gene3D" id="1.25.40.20">
    <property type="entry name" value="Ankyrin repeat-containing domain"/>
    <property type="match status" value="2"/>
</dbReference>
<dbReference type="RefSeq" id="XP_013760971.1">
    <property type="nucleotide sequence ID" value="XM_013905517.1"/>
</dbReference>
<organism evidence="2 3">
    <name type="scientific">Thecamonas trahens ATCC 50062</name>
    <dbReference type="NCBI Taxonomy" id="461836"/>
    <lineage>
        <taxon>Eukaryota</taxon>
        <taxon>Apusozoa</taxon>
        <taxon>Apusomonadida</taxon>
        <taxon>Apusomonadidae</taxon>
        <taxon>Thecamonas</taxon>
    </lineage>
</organism>
<reference evidence="2 3" key="1">
    <citation type="submission" date="2010-05" db="EMBL/GenBank/DDBJ databases">
        <title>The Genome Sequence of Thecamonas trahens ATCC 50062.</title>
        <authorList>
            <consortium name="The Broad Institute Genome Sequencing Platform"/>
            <person name="Russ C."/>
            <person name="Cuomo C."/>
            <person name="Shea T."/>
            <person name="Young S.K."/>
            <person name="Zeng Q."/>
            <person name="Koehrsen M."/>
            <person name="Haas B."/>
            <person name="Borodovsky M."/>
            <person name="Guigo R."/>
            <person name="Alvarado L."/>
            <person name="Berlin A."/>
            <person name="Bochicchio J."/>
            <person name="Borenstein D."/>
            <person name="Chapman S."/>
            <person name="Chen Z."/>
            <person name="Freedman E."/>
            <person name="Gellesch M."/>
            <person name="Goldberg J."/>
            <person name="Griggs A."/>
            <person name="Gujja S."/>
            <person name="Heilman E."/>
            <person name="Heiman D."/>
            <person name="Hepburn T."/>
            <person name="Howarth C."/>
            <person name="Jen D."/>
            <person name="Larson L."/>
            <person name="Mehta T."/>
            <person name="Park D."/>
            <person name="Pearson M."/>
            <person name="Roberts A."/>
            <person name="Saif S."/>
            <person name="Shenoy N."/>
            <person name="Sisk P."/>
            <person name="Stolte C."/>
            <person name="Sykes S."/>
            <person name="Thomson T."/>
            <person name="Walk T."/>
            <person name="White J."/>
            <person name="Yandava C."/>
            <person name="Burger G."/>
            <person name="Gray M.W."/>
            <person name="Holland P.W.H."/>
            <person name="King N."/>
            <person name="Lang F.B.F."/>
            <person name="Roger A.J."/>
            <person name="Ruiz-Trillo I."/>
            <person name="Lander E."/>
            <person name="Nusbaum C."/>
        </authorList>
    </citation>
    <scope>NUCLEOTIDE SEQUENCE [LARGE SCALE GENOMIC DNA]</scope>
    <source>
        <strain evidence="2 3">ATCC 50062</strain>
    </source>
</reference>
<evidence type="ECO:0000256" key="1">
    <source>
        <dbReference type="SAM" id="MobiDB-lite"/>
    </source>
</evidence>
<sequence>MRNGWGEKALRLAQSKSRGLAELAAVLADHCSPHAPSPLAALSRGGAKGMQAKRDEDGEKDACRGKKMDVSGAGETSVEAAEEALIRAYDDDQLLHVEFDDAGRVHVDAVVDSAGLGLVHYAAMAGHVEAVALLVDEYGAAADASLAPDGLTPMFSAMLHGRWAMMELLLTKYGADPCRGCQGNDATLLHVAAKLSYVDICGLLSTLEAALPASASTATVDKLLAARITAGLTPLHVAVLGANTRAISALLAASSAPAELLAAQDTLRMFTPLHLAVLYGLPLEVFEALAGGGVAASGAARLKSTSGLTPRALADALDAGAGADVGPVVAQHLMHYAYDEALARGAASPGAPHVAAALENMGV</sequence>
<evidence type="ECO:0000313" key="2">
    <source>
        <dbReference type="EMBL" id="KNC56461.1"/>
    </source>
</evidence>
<accession>A0A0L0DWJ4</accession>
<feature type="compositionally biased region" description="Basic and acidic residues" evidence="1">
    <location>
        <begin position="52"/>
        <end position="69"/>
    </location>
</feature>
<dbReference type="PANTHER" id="PTHR46224">
    <property type="entry name" value="ANKYRIN REPEAT FAMILY PROTEIN"/>
    <property type="match status" value="1"/>
</dbReference>
<protein>
    <submittedName>
        <fullName evidence="2">Uncharacterized protein</fullName>
    </submittedName>
</protein>
<dbReference type="InterPro" id="IPR002110">
    <property type="entry name" value="Ankyrin_rpt"/>
</dbReference>
<gene>
    <name evidence="2" type="ORF">AMSG_02430</name>
</gene>
<dbReference type="InterPro" id="IPR051616">
    <property type="entry name" value="Cul2-RING_E3_ligase_SR"/>
</dbReference>
<dbReference type="STRING" id="461836.A0A0L0DWJ4"/>
<evidence type="ECO:0000313" key="3">
    <source>
        <dbReference type="Proteomes" id="UP000054408"/>
    </source>
</evidence>
<keyword evidence="3" id="KW-1185">Reference proteome</keyword>
<dbReference type="GeneID" id="25562110"/>
<dbReference type="SMART" id="SM00248">
    <property type="entry name" value="ANK"/>
    <property type="match status" value="5"/>
</dbReference>
<dbReference type="InterPro" id="IPR036770">
    <property type="entry name" value="Ankyrin_rpt-contain_sf"/>
</dbReference>
<dbReference type="Proteomes" id="UP000054408">
    <property type="component" value="Unassembled WGS sequence"/>
</dbReference>
<name>A0A0L0DWJ4_THETB</name>
<dbReference type="Pfam" id="PF12796">
    <property type="entry name" value="Ank_2"/>
    <property type="match status" value="1"/>
</dbReference>
<dbReference type="AlphaFoldDB" id="A0A0L0DWJ4"/>
<proteinExistence type="predicted"/>
<dbReference type="PANTHER" id="PTHR46224:SF6">
    <property type="entry name" value="ANKYRIN REPEAT FAMILY PROTEIN"/>
    <property type="match status" value="1"/>
</dbReference>
<dbReference type="EMBL" id="GL349441">
    <property type="protein sequence ID" value="KNC56461.1"/>
    <property type="molecule type" value="Genomic_DNA"/>
</dbReference>